<keyword evidence="5" id="KW-1185">Reference proteome</keyword>
<proteinExistence type="predicted"/>
<accession>R0GTB4</accession>
<dbReference type="SUPFAM" id="SSF50249">
    <property type="entry name" value="Nucleic acid-binding proteins"/>
    <property type="match status" value="1"/>
</dbReference>
<dbReference type="AlphaFoldDB" id="R0GTB4"/>
<dbReference type="InterPro" id="IPR011344">
    <property type="entry name" value="ssDNA-bd"/>
</dbReference>
<gene>
    <name evidence="4" type="ORF">CARUB_v10004988mg</name>
</gene>
<dbReference type="GO" id="GO:0003697">
    <property type="term" value="F:single-stranded DNA binding"/>
    <property type="evidence" value="ECO:0007669"/>
    <property type="project" value="InterPro"/>
</dbReference>
<evidence type="ECO:0000256" key="1">
    <source>
        <dbReference type="ARBA" id="ARBA00023125"/>
    </source>
</evidence>
<dbReference type="PANTHER" id="PTHR10302">
    <property type="entry name" value="SINGLE-STRANDED DNA-BINDING PROTEIN"/>
    <property type="match status" value="1"/>
</dbReference>
<evidence type="ECO:0000256" key="3">
    <source>
        <dbReference type="SAM" id="MobiDB-lite"/>
    </source>
</evidence>
<sequence length="394" mass="44424">KKIRASLVPLQIRDFFCCCCHRSYEKMNLISKSLTRIECSPFFHPRASEIPTGKRITSPPQIRFCTAATVGGKTGSGGKRQRAKAPAKTPEVVTPVKTPEIATVTATTENELGRPNEIAFENEVANWVNLIGFVNQPVQFEASSDGKFWAGTVISQRSGSDSAAFWIPIIFEGDLAKTAARYINKDDQIHVSGKLFIDSPPPNMTYAQANVQVLVQNLNFLKPTSPSIVISSSEKEESVIKKHPARAKKDVVMDEASDSWNRLIENPKEWWDHRENKVNGLVKPRHPDFKSKDSSLSLWLNKAPNWVLPKLEGLEFDVLVPKARIVKQLKGEESWKDLVQNPDKWWDNRIDKRNAKAPDFKHKETGEALWLNESPTWLLPKLPPVKKKQESIVS</sequence>
<dbReference type="PROSITE" id="PS50935">
    <property type="entry name" value="SSB"/>
    <property type="match status" value="1"/>
</dbReference>
<evidence type="ECO:0000313" key="4">
    <source>
        <dbReference type="EMBL" id="EOA15545.1"/>
    </source>
</evidence>
<organism evidence="4 5">
    <name type="scientific">Capsella rubella</name>
    <dbReference type="NCBI Taxonomy" id="81985"/>
    <lineage>
        <taxon>Eukaryota</taxon>
        <taxon>Viridiplantae</taxon>
        <taxon>Streptophyta</taxon>
        <taxon>Embryophyta</taxon>
        <taxon>Tracheophyta</taxon>
        <taxon>Spermatophyta</taxon>
        <taxon>Magnoliopsida</taxon>
        <taxon>eudicotyledons</taxon>
        <taxon>Gunneridae</taxon>
        <taxon>Pentapetalae</taxon>
        <taxon>rosids</taxon>
        <taxon>malvids</taxon>
        <taxon>Brassicales</taxon>
        <taxon>Brassicaceae</taxon>
        <taxon>Camelineae</taxon>
        <taxon>Capsella</taxon>
    </lineage>
</organism>
<dbReference type="InterPro" id="IPR000424">
    <property type="entry name" value="Primosome_PriB/ssb"/>
</dbReference>
<dbReference type="eggNOG" id="ENOG502QPSC">
    <property type="taxonomic scope" value="Eukaryota"/>
</dbReference>
<name>R0GTB4_9BRAS</name>
<dbReference type="OrthoDB" id="669963at2759"/>
<dbReference type="STRING" id="81985.R0GTB4"/>
<dbReference type="Proteomes" id="UP000029121">
    <property type="component" value="Unassembled WGS sequence"/>
</dbReference>
<dbReference type="PANTHER" id="PTHR10302:SF21">
    <property type="entry name" value="PROTEIN OSB2, CHLOROPLASTIC"/>
    <property type="match status" value="1"/>
</dbReference>
<evidence type="ECO:0000256" key="2">
    <source>
        <dbReference type="PROSITE-ProRule" id="PRU00252"/>
    </source>
</evidence>
<keyword evidence="1 2" id="KW-0238">DNA-binding</keyword>
<dbReference type="Gene3D" id="2.40.50.140">
    <property type="entry name" value="Nucleic acid-binding proteins"/>
    <property type="match status" value="1"/>
</dbReference>
<dbReference type="GO" id="GO:0006264">
    <property type="term" value="P:mitochondrial DNA replication"/>
    <property type="evidence" value="ECO:0007669"/>
    <property type="project" value="TreeGrafter"/>
</dbReference>
<dbReference type="InterPro" id="IPR012340">
    <property type="entry name" value="NA-bd_OB-fold"/>
</dbReference>
<dbReference type="EMBL" id="KB870811">
    <property type="protein sequence ID" value="EOA15545.1"/>
    <property type="molecule type" value="Genomic_DNA"/>
</dbReference>
<evidence type="ECO:0000313" key="5">
    <source>
        <dbReference type="Proteomes" id="UP000029121"/>
    </source>
</evidence>
<dbReference type="KEGG" id="crb:17880185"/>
<feature type="region of interest" description="Disordered" evidence="3">
    <location>
        <begin position="71"/>
        <end position="92"/>
    </location>
</feature>
<feature type="non-terminal residue" evidence="4">
    <location>
        <position position="1"/>
    </location>
</feature>
<reference evidence="5" key="1">
    <citation type="journal article" date="2013" name="Nat. Genet.">
        <title>The Capsella rubella genome and the genomic consequences of rapid mating system evolution.</title>
        <authorList>
            <person name="Slotte T."/>
            <person name="Hazzouri K.M."/>
            <person name="Agren J.A."/>
            <person name="Koenig D."/>
            <person name="Maumus F."/>
            <person name="Guo Y.L."/>
            <person name="Steige K."/>
            <person name="Platts A.E."/>
            <person name="Escobar J.S."/>
            <person name="Newman L.K."/>
            <person name="Wang W."/>
            <person name="Mandakova T."/>
            <person name="Vello E."/>
            <person name="Smith L.M."/>
            <person name="Henz S.R."/>
            <person name="Steffen J."/>
            <person name="Takuno S."/>
            <person name="Brandvain Y."/>
            <person name="Coop G."/>
            <person name="Andolfatto P."/>
            <person name="Hu T.T."/>
            <person name="Blanchette M."/>
            <person name="Clark R.M."/>
            <person name="Quesneville H."/>
            <person name="Nordborg M."/>
            <person name="Gaut B.S."/>
            <person name="Lysak M.A."/>
            <person name="Jenkins J."/>
            <person name="Grimwood J."/>
            <person name="Chapman J."/>
            <person name="Prochnik S."/>
            <person name="Shu S."/>
            <person name="Rokhsar D."/>
            <person name="Schmutz J."/>
            <person name="Weigel D."/>
            <person name="Wright S.I."/>
        </authorList>
    </citation>
    <scope>NUCLEOTIDE SEQUENCE [LARGE SCALE GENOMIC DNA]</scope>
    <source>
        <strain evidence="5">cv. Monte Gargano</strain>
    </source>
</reference>
<protein>
    <submittedName>
        <fullName evidence="4">Uncharacterized protein</fullName>
    </submittedName>
</protein>
<dbReference type="GO" id="GO:0042645">
    <property type="term" value="C:mitochondrial nucleoid"/>
    <property type="evidence" value="ECO:0007669"/>
    <property type="project" value="TreeGrafter"/>
</dbReference>